<name>A0A2A2H4R1_METBR</name>
<evidence type="ECO:0000256" key="1">
    <source>
        <dbReference type="ARBA" id="ARBA00008876"/>
    </source>
</evidence>
<dbReference type="OrthoDB" id="34134at2157"/>
<dbReference type="NCBIfam" id="TIGR00723">
    <property type="entry name" value="ttdB_fumA_fumB"/>
    <property type="match status" value="1"/>
</dbReference>
<dbReference type="InterPro" id="IPR036660">
    <property type="entry name" value="Fe-S_hydroAse_TtdB_cat_sf"/>
</dbReference>
<dbReference type="AlphaFoldDB" id="A0A2A2H4R1"/>
<proteinExistence type="inferred from homology"/>
<dbReference type="InterPro" id="IPR004647">
    <property type="entry name" value="Fe-S_hydro-lyase_TtdB-typ_cat"/>
</dbReference>
<protein>
    <submittedName>
        <fullName evidence="4">Fumarate hydratase</fullName>
    </submittedName>
</protein>
<keyword evidence="5" id="KW-1185">Reference proteome</keyword>
<comment type="caution">
    <text evidence="4">The sequence shown here is derived from an EMBL/GenBank/DDBJ whole genome shotgun (WGS) entry which is preliminary data.</text>
</comment>
<dbReference type="RefSeq" id="WP_069585377.1">
    <property type="nucleotide sequence ID" value="NZ_LMVM01000023.1"/>
</dbReference>
<dbReference type="PANTHER" id="PTHR43351">
    <property type="entry name" value="L(+)-TARTRATE DEHYDRATASE SUBUNIT BETA"/>
    <property type="match status" value="1"/>
</dbReference>
<dbReference type="SUPFAM" id="SSF117457">
    <property type="entry name" value="FumA C-terminal domain-like"/>
    <property type="match status" value="1"/>
</dbReference>
<evidence type="ECO:0000313" key="4">
    <source>
        <dbReference type="EMBL" id="PAV04296.1"/>
    </source>
</evidence>
<evidence type="ECO:0000256" key="2">
    <source>
        <dbReference type="ARBA" id="ARBA00023239"/>
    </source>
</evidence>
<dbReference type="GO" id="GO:0016836">
    <property type="term" value="F:hydro-lyase activity"/>
    <property type="evidence" value="ECO:0007669"/>
    <property type="project" value="InterPro"/>
</dbReference>
<dbReference type="Gene3D" id="3.20.130.10">
    <property type="entry name" value="Fe-S hydro-lyase, tartrate dehydratase beta-type, catalytic domain"/>
    <property type="match status" value="1"/>
</dbReference>
<dbReference type="PANTHER" id="PTHR43351:SF2">
    <property type="entry name" value="L(+)-TARTRATE DEHYDRATASE SUBUNIT BETA-RELATED"/>
    <property type="match status" value="1"/>
</dbReference>
<reference evidence="4 5" key="1">
    <citation type="journal article" date="2017" name="BMC Genomics">
        <title>Genomic analysis of methanogenic archaea reveals a shift towards energy conservation.</title>
        <authorList>
            <person name="Gilmore S.P."/>
            <person name="Henske J.K."/>
            <person name="Sexton J.A."/>
            <person name="Solomon K.V."/>
            <person name="Seppala S."/>
            <person name="Yoo J.I."/>
            <person name="Huyett L.M."/>
            <person name="Pressman A."/>
            <person name="Cogan J.Z."/>
            <person name="Kivenson V."/>
            <person name="Peng X."/>
            <person name="Tan Y."/>
            <person name="Valentine D.L."/>
            <person name="O'Malley M.A."/>
        </authorList>
    </citation>
    <scope>NUCLEOTIDE SEQUENCE [LARGE SCALE GENOMIC DNA]</scope>
    <source>
        <strain evidence="4 5">M.o.H.</strain>
    </source>
</reference>
<feature type="domain" description="Fe-S hydro-lyase tartrate dehydratase beta-type catalytic" evidence="3">
    <location>
        <begin position="2"/>
        <end position="178"/>
    </location>
</feature>
<organism evidence="4 5">
    <name type="scientific">Methanobacterium bryantii</name>
    <dbReference type="NCBI Taxonomy" id="2161"/>
    <lineage>
        <taxon>Archaea</taxon>
        <taxon>Methanobacteriati</taxon>
        <taxon>Methanobacteriota</taxon>
        <taxon>Methanomada group</taxon>
        <taxon>Methanobacteria</taxon>
        <taxon>Methanobacteriales</taxon>
        <taxon>Methanobacteriaceae</taxon>
        <taxon>Methanobacterium</taxon>
    </lineage>
</organism>
<gene>
    <name evidence="4" type="ORF">ASJ80_05460</name>
</gene>
<dbReference type="EMBL" id="LMVM01000023">
    <property type="protein sequence ID" value="PAV04296.1"/>
    <property type="molecule type" value="Genomic_DNA"/>
</dbReference>
<dbReference type="Pfam" id="PF05683">
    <property type="entry name" value="Fumerase_C"/>
    <property type="match status" value="1"/>
</dbReference>
<sequence length="186" mass="20155">MNVKLKTPLSKEDTKQLKVGDIVYISGTIYTARDRAHQRILKEGSPVNLEGAVIFHAGPIIKTIETGESVGYKIVAVGPTTSTRMNPYQPDVLKLGISAIIGKGGMDSETADALMENDSVYLAAVGGCAALYVKSINKVKGVNWIDLGIPEAIWELEVKDFGPLIVAMDSEGNNLYEEVRKKVDTF</sequence>
<dbReference type="Proteomes" id="UP000217784">
    <property type="component" value="Unassembled WGS sequence"/>
</dbReference>
<keyword evidence="2" id="KW-0456">Lyase</keyword>
<accession>A0A2A2H4R1</accession>
<evidence type="ECO:0000313" key="5">
    <source>
        <dbReference type="Proteomes" id="UP000217784"/>
    </source>
</evidence>
<comment type="similarity">
    <text evidence="1">Belongs to the class-I fumarase family.</text>
</comment>
<evidence type="ECO:0000259" key="3">
    <source>
        <dbReference type="Pfam" id="PF05683"/>
    </source>
</evidence>